<gene>
    <name evidence="1" type="ORF">AMTR_s00122p00101070</name>
</gene>
<keyword evidence="2" id="KW-1185">Reference proteome</keyword>
<organism evidence="1 2">
    <name type="scientific">Amborella trichopoda</name>
    <dbReference type="NCBI Taxonomy" id="13333"/>
    <lineage>
        <taxon>Eukaryota</taxon>
        <taxon>Viridiplantae</taxon>
        <taxon>Streptophyta</taxon>
        <taxon>Embryophyta</taxon>
        <taxon>Tracheophyta</taxon>
        <taxon>Spermatophyta</taxon>
        <taxon>Magnoliopsida</taxon>
        <taxon>Amborellales</taxon>
        <taxon>Amborellaceae</taxon>
        <taxon>Amborella</taxon>
    </lineage>
</organism>
<dbReference type="HOGENOM" id="CLU_171338_0_0_1"/>
<dbReference type="Proteomes" id="UP000017836">
    <property type="component" value="Unassembled WGS sequence"/>
</dbReference>
<evidence type="ECO:0000313" key="2">
    <source>
        <dbReference type="Proteomes" id="UP000017836"/>
    </source>
</evidence>
<protein>
    <submittedName>
        <fullName evidence="1">Uncharacterized protein</fullName>
    </submittedName>
</protein>
<accession>W1NQH2</accession>
<evidence type="ECO:0000313" key="1">
    <source>
        <dbReference type="EMBL" id="ERM97059.1"/>
    </source>
</evidence>
<dbReference type="AlphaFoldDB" id="W1NQH2"/>
<reference evidence="2" key="1">
    <citation type="journal article" date="2013" name="Science">
        <title>The Amborella genome and the evolution of flowering plants.</title>
        <authorList>
            <consortium name="Amborella Genome Project"/>
        </authorList>
    </citation>
    <scope>NUCLEOTIDE SEQUENCE [LARGE SCALE GENOMIC DNA]</scope>
</reference>
<dbReference type="Gramene" id="ERM97059">
    <property type="protein sequence ID" value="ERM97059"/>
    <property type="gene ID" value="AMTR_s00122p00101070"/>
</dbReference>
<proteinExistence type="predicted"/>
<sequence>MASPKFPRHLENRLNPHLNTPILGIEEHSVNFPPPIVVKGKSHKRPTYSKSMSISFEDEEDVSEAALEAGLMKDPKF</sequence>
<dbReference type="EMBL" id="KI396610">
    <property type="protein sequence ID" value="ERM97059.1"/>
    <property type="molecule type" value="Genomic_DNA"/>
</dbReference>
<name>W1NQH2_AMBTC</name>